<evidence type="ECO:0000313" key="3">
    <source>
        <dbReference type="Proteomes" id="UP000242818"/>
    </source>
</evidence>
<dbReference type="Proteomes" id="UP000242818">
    <property type="component" value="Unassembled WGS sequence"/>
</dbReference>
<dbReference type="OrthoDB" id="1223654at2"/>
<dbReference type="RefSeq" id="WP_089712832.1">
    <property type="nucleotide sequence ID" value="NZ_FMAR01000008.1"/>
</dbReference>
<keyword evidence="3" id="KW-1185">Reference proteome</keyword>
<gene>
    <name evidence="2" type="ORF">GA0116948_108168</name>
</gene>
<dbReference type="SUPFAM" id="SSF49452">
    <property type="entry name" value="Starch-binding domain-like"/>
    <property type="match status" value="1"/>
</dbReference>
<name>A0A1C4EJQ0_9BACT</name>
<reference evidence="2 3" key="1">
    <citation type="submission" date="2016-08" db="EMBL/GenBank/DDBJ databases">
        <authorList>
            <person name="Seilhamer J.J."/>
        </authorList>
    </citation>
    <scope>NUCLEOTIDE SEQUENCE [LARGE SCALE GENOMIC DNA]</scope>
    <source>
        <strain evidence="2 3">A37T2</strain>
    </source>
</reference>
<dbReference type="STRING" id="1335309.GA0116948_108168"/>
<dbReference type="AlphaFoldDB" id="A0A1C4EJQ0"/>
<sequence length="130" mass="13978">MTCSVLNKPKSLLLLLFTCLSLTITFAQQTPTGTLTGTVNLPNGQPAVAITVSIPSLNRGTVTNEEGRYALEQLAPGNYLLRLSGVGVQQTERHITIRAGRTSSLNAHLEAQTGQLKEVAITKSKSRYKV</sequence>
<accession>A0A1C4EJQ0</accession>
<feature type="signal peptide" evidence="1">
    <location>
        <begin position="1"/>
        <end position="27"/>
    </location>
</feature>
<dbReference type="EMBL" id="FMAR01000008">
    <property type="protein sequence ID" value="SCC43787.1"/>
    <property type="molecule type" value="Genomic_DNA"/>
</dbReference>
<evidence type="ECO:0000256" key="1">
    <source>
        <dbReference type="SAM" id="SignalP"/>
    </source>
</evidence>
<proteinExistence type="predicted"/>
<dbReference type="InterPro" id="IPR013784">
    <property type="entry name" value="Carb-bd-like_fold"/>
</dbReference>
<dbReference type="Gene3D" id="2.60.40.1120">
    <property type="entry name" value="Carboxypeptidase-like, regulatory domain"/>
    <property type="match status" value="1"/>
</dbReference>
<keyword evidence="1" id="KW-0732">Signal</keyword>
<feature type="chain" id="PRO_5008691212" evidence="1">
    <location>
        <begin position="28"/>
        <end position="130"/>
    </location>
</feature>
<dbReference type="Pfam" id="PF13620">
    <property type="entry name" value="CarboxypepD_reg"/>
    <property type="match status" value="1"/>
</dbReference>
<evidence type="ECO:0000313" key="2">
    <source>
        <dbReference type="EMBL" id="SCC43787.1"/>
    </source>
</evidence>
<organism evidence="2 3">
    <name type="scientific">Chitinophaga costaii</name>
    <dbReference type="NCBI Taxonomy" id="1335309"/>
    <lineage>
        <taxon>Bacteria</taxon>
        <taxon>Pseudomonadati</taxon>
        <taxon>Bacteroidota</taxon>
        <taxon>Chitinophagia</taxon>
        <taxon>Chitinophagales</taxon>
        <taxon>Chitinophagaceae</taxon>
        <taxon>Chitinophaga</taxon>
    </lineage>
</organism>
<protein>
    <submittedName>
        <fullName evidence="2">Iron complex outermembrane recepter protein</fullName>
    </submittedName>
</protein>
<dbReference type="GO" id="GO:0030246">
    <property type="term" value="F:carbohydrate binding"/>
    <property type="evidence" value="ECO:0007669"/>
    <property type="project" value="InterPro"/>
</dbReference>